<dbReference type="Proteomes" id="UP001491310">
    <property type="component" value="Unassembled WGS sequence"/>
</dbReference>
<reference evidence="12 13" key="1">
    <citation type="journal article" date="2024" name="Nat. Commun.">
        <title>Phylogenomics reveals the evolutionary origins of lichenization in chlorophyte algae.</title>
        <authorList>
            <person name="Puginier C."/>
            <person name="Libourel C."/>
            <person name="Otte J."/>
            <person name="Skaloud P."/>
            <person name="Haon M."/>
            <person name="Grisel S."/>
            <person name="Petersen M."/>
            <person name="Berrin J.G."/>
            <person name="Delaux P.M."/>
            <person name="Dal Grande F."/>
            <person name="Keller J."/>
        </authorList>
    </citation>
    <scope>NUCLEOTIDE SEQUENCE [LARGE SCALE GENOMIC DNA]</scope>
    <source>
        <strain evidence="12 13">SAG 216-7</strain>
    </source>
</reference>
<feature type="transmembrane region" description="Helical" evidence="11">
    <location>
        <begin position="340"/>
        <end position="361"/>
    </location>
</feature>
<gene>
    <name evidence="12" type="ORF">WJX75_006371</name>
</gene>
<evidence type="ECO:0000256" key="9">
    <source>
        <dbReference type="ARBA" id="ARBA00022989"/>
    </source>
</evidence>
<proteinExistence type="predicted"/>
<keyword evidence="3" id="KW-0853">WD repeat</keyword>
<comment type="subcellular location">
    <subcellularLocation>
        <location evidence="1">Endoplasmic reticulum membrane</location>
        <topology evidence="1">Single-pass membrane protein</topology>
    </subcellularLocation>
</comment>
<evidence type="ECO:0000256" key="1">
    <source>
        <dbReference type="ARBA" id="ARBA00004389"/>
    </source>
</evidence>
<dbReference type="Gene3D" id="2.130.10.10">
    <property type="entry name" value="YVTN repeat-like/Quinoprotein amine dehydrogenase"/>
    <property type="match status" value="1"/>
</dbReference>
<evidence type="ECO:0000256" key="4">
    <source>
        <dbReference type="ARBA" id="ARBA00022692"/>
    </source>
</evidence>
<keyword evidence="5" id="KW-0677">Repeat</keyword>
<dbReference type="InterPro" id="IPR001680">
    <property type="entry name" value="WD40_rpt"/>
</dbReference>
<evidence type="ECO:0008006" key="14">
    <source>
        <dbReference type="Google" id="ProtNLM"/>
    </source>
</evidence>
<evidence type="ECO:0000256" key="3">
    <source>
        <dbReference type="ARBA" id="ARBA00022574"/>
    </source>
</evidence>
<keyword evidence="8" id="KW-0653">Protein transport</keyword>
<dbReference type="InterPro" id="IPR045260">
    <property type="entry name" value="Sec12-like"/>
</dbReference>
<evidence type="ECO:0000313" key="13">
    <source>
        <dbReference type="Proteomes" id="UP001491310"/>
    </source>
</evidence>
<keyword evidence="6" id="KW-0256">Endoplasmic reticulum</keyword>
<evidence type="ECO:0000313" key="12">
    <source>
        <dbReference type="EMBL" id="KAK9918732.1"/>
    </source>
</evidence>
<dbReference type="InterPro" id="IPR015943">
    <property type="entry name" value="WD40/YVTN_repeat-like_dom_sf"/>
</dbReference>
<evidence type="ECO:0000256" key="8">
    <source>
        <dbReference type="ARBA" id="ARBA00022927"/>
    </source>
</evidence>
<dbReference type="SMART" id="SM00320">
    <property type="entry name" value="WD40"/>
    <property type="match status" value="4"/>
</dbReference>
<dbReference type="SUPFAM" id="SSF50978">
    <property type="entry name" value="WD40 repeat-like"/>
    <property type="match status" value="1"/>
</dbReference>
<keyword evidence="10 11" id="KW-0472">Membrane</keyword>
<keyword evidence="4 11" id="KW-0812">Transmembrane</keyword>
<evidence type="ECO:0000256" key="7">
    <source>
        <dbReference type="ARBA" id="ARBA00022892"/>
    </source>
</evidence>
<evidence type="ECO:0000256" key="6">
    <source>
        <dbReference type="ARBA" id="ARBA00022824"/>
    </source>
</evidence>
<name>A0ABR2Z477_9CHLO</name>
<accession>A0ABR2Z477</accession>
<evidence type="ECO:0000256" key="2">
    <source>
        <dbReference type="ARBA" id="ARBA00022448"/>
    </source>
</evidence>
<comment type="caution">
    <text evidence="12">The sequence shown here is derived from an EMBL/GenBank/DDBJ whole genome shotgun (WGS) entry which is preliminary data.</text>
</comment>
<keyword evidence="2" id="KW-0813">Transport</keyword>
<evidence type="ECO:0000256" key="10">
    <source>
        <dbReference type="ARBA" id="ARBA00023136"/>
    </source>
</evidence>
<dbReference type="EMBL" id="JALJOT010000001">
    <property type="protein sequence ID" value="KAK9918732.1"/>
    <property type="molecule type" value="Genomic_DNA"/>
</dbReference>
<keyword evidence="13" id="KW-1185">Reference proteome</keyword>
<sequence>MGKKKVQSAKYGAPLYCAAWPPGEFVLIAGGGGKKSSGIPNKIAIVQVTDGKLGEEVSMVKTEEAPLRMALHPQGTSLVLALGKGTLQRFDVEIRPEGPPLLHPAADKDREKLAQFASVKCLTFSSDGRLLAMGGEDGAITVLDWLTLRVLAGLRGENGLRDAVRDLDFSPAHKDKVLAATCEDGSCTLWAWEKQLQIAALELPQVLEKGGAFNRCRFARDGSNALFVTVNQRGEGHLLRWEQNEEGELLLERQVKAHVGASTSFDISRSGAYLGSATSEGDAGVFSSATLAPVSRTRAAHMVFATAVAFDRDDRALLSVSADASAHLTLIAPRRRGISLATLLLLLLLFFLLALAAVWALGLDVRLQHELERFGIRPGKHGEL</sequence>
<dbReference type="PANTHER" id="PTHR23284">
    <property type="entry name" value="PROLACTIN REGULATORY ELEMENT BINDING PROTEIN"/>
    <property type="match status" value="1"/>
</dbReference>
<dbReference type="PANTHER" id="PTHR23284:SF0">
    <property type="entry name" value="PROLACTIN REGULATORY ELEMENT-BINDING PROTEIN"/>
    <property type="match status" value="1"/>
</dbReference>
<keyword evidence="9 11" id="KW-1133">Transmembrane helix</keyword>
<organism evidence="12 13">
    <name type="scientific">Coccomyxa subellipsoidea</name>
    <dbReference type="NCBI Taxonomy" id="248742"/>
    <lineage>
        <taxon>Eukaryota</taxon>
        <taxon>Viridiplantae</taxon>
        <taxon>Chlorophyta</taxon>
        <taxon>core chlorophytes</taxon>
        <taxon>Trebouxiophyceae</taxon>
        <taxon>Trebouxiophyceae incertae sedis</taxon>
        <taxon>Coccomyxaceae</taxon>
        <taxon>Coccomyxa</taxon>
    </lineage>
</organism>
<protein>
    <recommendedName>
        <fullName evidence="14">WD40 repeat-like protein</fullName>
    </recommendedName>
</protein>
<dbReference type="InterPro" id="IPR036322">
    <property type="entry name" value="WD40_repeat_dom_sf"/>
</dbReference>
<keyword evidence="7" id="KW-0931">ER-Golgi transport</keyword>
<evidence type="ECO:0000256" key="5">
    <source>
        <dbReference type="ARBA" id="ARBA00022737"/>
    </source>
</evidence>
<evidence type="ECO:0000256" key="11">
    <source>
        <dbReference type="SAM" id="Phobius"/>
    </source>
</evidence>
<dbReference type="Pfam" id="PF00400">
    <property type="entry name" value="WD40"/>
    <property type="match status" value="1"/>
</dbReference>